<evidence type="ECO:0000313" key="11">
    <source>
        <dbReference type="Proteomes" id="UP000009282"/>
    </source>
</evidence>
<dbReference type="InterPro" id="IPR012310">
    <property type="entry name" value="DNA_ligase_ATP-dep_cent"/>
</dbReference>
<keyword evidence="4" id="KW-0227">DNA damage</keyword>
<dbReference type="RefSeq" id="WP_014109758.1">
    <property type="nucleotide sequence ID" value="NC_016041.1"/>
</dbReference>
<evidence type="ECO:0000256" key="3">
    <source>
        <dbReference type="ARBA" id="ARBA00022705"/>
    </source>
</evidence>
<dbReference type="HOGENOM" id="CLU_021047_0_0_6"/>
<feature type="domain" description="ATP-dependent DNA ligase family profile" evidence="8">
    <location>
        <begin position="46"/>
        <end position="211"/>
    </location>
</feature>
<dbReference type="EMBL" id="CP003060">
    <property type="protein sequence ID" value="AEP30885.1"/>
    <property type="molecule type" value="Genomic_DNA"/>
</dbReference>
<organism evidence="10 11">
    <name type="scientific">Glaciecola nitratireducens (strain JCM 12485 / KCTC 12276 / FR1064)</name>
    <dbReference type="NCBI Taxonomy" id="1085623"/>
    <lineage>
        <taxon>Bacteria</taxon>
        <taxon>Pseudomonadati</taxon>
        <taxon>Pseudomonadota</taxon>
        <taxon>Gammaproteobacteria</taxon>
        <taxon>Alteromonadales</taxon>
        <taxon>Alteromonadaceae</taxon>
        <taxon>Brumicola</taxon>
    </lineage>
</organism>
<sequence length="297" mass="33457">MIFYSKFSIAKAILLLLASFVLALFLATESAQAFNDTSLPNVQLAEVYDKQNVQDYLISEKYDGVRAIWKDRTLQSRSGNIIHAPTWFTEGLPDVWLDGELWYRRGDFEYVVSTVNKDIPVNSEWKNITYMVFDAPNYNADFQSRATFYTSLIQSLHLAHVKAVDQFSLTTNAELSAYLKNYVAEGAEGLMLQKADAKFADGRSSNLLKLKPYMDAEARVLAHLEGKGKYRDKVGAILVLYSNASGSKITFKIGSGFSDEERANPPPIGSVVTFKYHGFTKRGVPRFASYLRMYKPS</sequence>
<feature type="chain" id="PRO_5003467587" evidence="7">
    <location>
        <begin position="34"/>
        <end position="297"/>
    </location>
</feature>
<dbReference type="Pfam" id="PF01068">
    <property type="entry name" value="DNA_ligase_A_M"/>
    <property type="match status" value="1"/>
</dbReference>
<evidence type="ECO:0000256" key="2">
    <source>
        <dbReference type="ARBA" id="ARBA00022598"/>
    </source>
</evidence>
<dbReference type="InterPro" id="IPR029319">
    <property type="entry name" value="DNA_ligase_OB"/>
</dbReference>
<keyword evidence="2 10" id="KW-0436">Ligase</keyword>
<evidence type="ECO:0000256" key="4">
    <source>
        <dbReference type="ARBA" id="ARBA00022763"/>
    </source>
</evidence>
<evidence type="ECO:0000256" key="5">
    <source>
        <dbReference type="ARBA" id="ARBA00023204"/>
    </source>
</evidence>
<reference evidence="10 11" key="1">
    <citation type="journal article" date="2011" name="J. Bacteriol.">
        <title>Complete genome sequence of seawater bacterium Glaciecola nitratireducens FR1064T.</title>
        <authorList>
            <person name="Bian F."/>
            <person name="Qin Q.L."/>
            <person name="Xie B.B."/>
            <person name="Shu Y.L."/>
            <person name="Zhang X.Y."/>
            <person name="Yu Y."/>
            <person name="Chen B."/>
            <person name="Chen X.L."/>
            <person name="Zhou B.C."/>
            <person name="Zhang Y.Z."/>
        </authorList>
    </citation>
    <scope>NUCLEOTIDE SEQUENCE [LARGE SCALE GENOMIC DNA]</scope>
    <source>
        <strain evidence="11">JCM 12485 / KCTC 12276 / FR1064</strain>
    </source>
</reference>
<dbReference type="Gene3D" id="3.30.1490.70">
    <property type="match status" value="1"/>
</dbReference>
<evidence type="ECO:0000256" key="7">
    <source>
        <dbReference type="SAM" id="SignalP"/>
    </source>
</evidence>
<evidence type="ECO:0000256" key="6">
    <source>
        <dbReference type="ARBA" id="ARBA00034003"/>
    </source>
</evidence>
<dbReference type="CDD" id="cd07896">
    <property type="entry name" value="Adenylation_kDNA_ligase_like"/>
    <property type="match status" value="1"/>
</dbReference>
<dbReference type="InterPro" id="IPR012340">
    <property type="entry name" value="NA-bd_OB-fold"/>
</dbReference>
<evidence type="ECO:0000313" key="10">
    <source>
        <dbReference type="EMBL" id="AEP30885.1"/>
    </source>
</evidence>
<feature type="signal peptide" evidence="7">
    <location>
        <begin position="1"/>
        <end position="33"/>
    </location>
</feature>
<dbReference type="PANTHER" id="PTHR47810">
    <property type="entry name" value="DNA LIGASE"/>
    <property type="match status" value="1"/>
</dbReference>
<keyword evidence="3" id="KW-0235">DNA replication</keyword>
<evidence type="ECO:0000259" key="9">
    <source>
        <dbReference type="Pfam" id="PF14743"/>
    </source>
</evidence>
<dbReference type="PANTHER" id="PTHR47810:SF1">
    <property type="entry name" value="DNA LIGASE B"/>
    <property type="match status" value="1"/>
</dbReference>
<comment type="catalytic activity">
    <reaction evidence="6">
        <text>ATP + (deoxyribonucleotide)n-3'-hydroxyl + 5'-phospho-(deoxyribonucleotide)m = (deoxyribonucleotide)n+m + AMP + diphosphate.</text>
        <dbReference type="EC" id="6.5.1.1"/>
    </reaction>
</comment>
<dbReference type="GO" id="GO:0006310">
    <property type="term" value="P:DNA recombination"/>
    <property type="evidence" value="ECO:0007669"/>
    <property type="project" value="InterPro"/>
</dbReference>
<dbReference type="eggNOG" id="COG1793">
    <property type="taxonomic scope" value="Bacteria"/>
</dbReference>
<evidence type="ECO:0000259" key="8">
    <source>
        <dbReference type="Pfam" id="PF01068"/>
    </source>
</evidence>
<dbReference type="Pfam" id="PF14743">
    <property type="entry name" value="DNA_ligase_OB_2"/>
    <property type="match status" value="1"/>
</dbReference>
<name>G4QIH1_GLANF</name>
<proteinExistence type="predicted"/>
<dbReference type="SUPFAM" id="SSF56091">
    <property type="entry name" value="DNA ligase/mRNA capping enzyme, catalytic domain"/>
    <property type="match status" value="1"/>
</dbReference>
<dbReference type="KEGG" id="gni:GNIT_2788"/>
<dbReference type="OrthoDB" id="9782700at2"/>
<comment type="cofactor">
    <cofactor evidence="1">
        <name>a divalent metal cation</name>
        <dbReference type="ChEBI" id="CHEBI:60240"/>
    </cofactor>
</comment>
<dbReference type="CDD" id="cd08041">
    <property type="entry name" value="OBF_kDNA_ligase_like"/>
    <property type="match status" value="1"/>
</dbReference>
<dbReference type="GO" id="GO:0006281">
    <property type="term" value="P:DNA repair"/>
    <property type="evidence" value="ECO:0007669"/>
    <property type="project" value="UniProtKB-KW"/>
</dbReference>
<protein>
    <submittedName>
        <fullName evidence="10">DNA ligase</fullName>
    </submittedName>
</protein>
<keyword evidence="5" id="KW-0234">DNA repair</keyword>
<dbReference type="Gene3D" id="2.40.50.140">
    <property type="entry name" value="Nucleic acid-binding proteins"/>
    <property type="match status" value="1"/>
</dbReference>
<dbReference type="Gene3D" id="3.30.470.30">
    <property type="entry name" value="DNA ligase/mRNA capping enzyme"/>
    <property type="match status" value="1"/>
</dbReference>
<dbReference type="SUPFAM" id="SSF50249">
    <property type="entry name" value="Nucleic acid-binding proteins"/>
    <property type="match status" value="1"/>
</dbReference>
<dbReference type="GO" id="GO:0005524">
    <property type="term" value="F:ATP binding"/>
    <property type="evidence" value="ECO:0007669"/>
    <property type="project" value="InterPro"/>
</dbReference>
<gene>
    <name evidence="10" type="ordered locus">GNIT_2788</name>
</gene>
<dbReference type="GO" id="GO:0006260">
    <property type="term" value="P:DNA replication"/>
    <property type="evidence" value="ECO:0007669"/>
    <property type="project" value="UniProtKB-KW"/>
</dbReference>
<dbReference type="AlphaFoldDB" id="G4QIH1"/>
<keyword evidence="7" id="KW-0732">Signal</keyword>
<accession>G4QIH1</accession>
<dbReference type="NCBIfam" id="NF006592">
    <property type="entry name" value="PRK09125.1"/>
    <property type="match status" value="1"/>
</dbReference>
<dbReference type="GO" id="GO:0003910">
    <property type="term" value="F:DNA ligase (ATP) activity"/>
    <property type="evidence" value="ECO:0007669"/>
    <property type="project" value="UniProtKB-EC"/>
</dbReference>
<feature type="domain" description="DNA ligase OB-like" evidence="9">
    <location>
        <begin position="225"/>
        <end position="293"/>
    </location>
</feature>
<dbReference type="STRING" id="1085623.GNIT_2788"/>
<evidence type="ECO:0000256" key="1">
    <source>
        <dbReference type="ARBA" id="ARBA00001968"/>
    </source>
</evidence>
<dbReference type="InterPro" id="IPR050326">
    <property type="entry name" value="NAD_dep_DNA_ligaseB"/>
</dbReference>
<keyword evidence="11" id="KW-1185">Reference proteome</keyword>
<dbReference type="Proteomes" id="UP000009282">
    <property type="component" value="Chromosome"/>
</dbReference>